<feature type="transmembrane region" description="Helical" evidence="1">
    <location>
        <begin position="220"/>
        <end position="241"/>
    </location>
</feature>
<keyword evidence="1" id="KW-1133">Transmembrane helix</keyword>
<organism evidence="3 4">
    <name type="scientific">Qipengyuania soli</name>
    <dbReference type="NCBI Taxonomy" id="2782568"/>
    <lineage>
        <taxon>Bacteria</taxon>
        <taxon>Pseudomonadati</taxon>
        <taxon>Pseudomonadota</taxon>
        <taxon>Alphaproteobacteria</taxon>
        <taxon>Sphingomonadales</taxon>
        <taxon>Erythrobacteraceae</taxon>
        <taxon>Qipengyuania</taxon>
    </lineage>
</organism>
<feature type="transmembrane region" description="Helical" evidence="1">
    <location>
        <begin position="103"/>
        <end position="123"/>
    </location>
</feature>
<dbReference type="SUPFAM" id="SSF103481">
    <property type="entry name" value="Multidrug resistance efflux transporter EmrE"/>
    <property type="match status" value="2"/>
</dbReference>
<feature type="transmembrane region" description="Helical" evidence="1">
    <location>
        <begin position="158"/>
        <end position="177"/>
    </location>
</feature>
<accession>A0A7S8F516</accession>
<dbReference type="PANTHER" id="PTHR22911">
    <property type="entry name" value="ACYL-MALONYL CONDENSING ENZYME-RELATED"/>
    <property type="match status" value="1"/>
</dbReference>
<sequence>MSGATSTADKNGYQASAWHFVALLAGNAALAIGPWFVRLADTGPVSVGFWRMLLPLPILLLLARRERPEAPLDMKRAGWIVFAGIAFALDLAAWHLGIERTRLGNSVLLANSGSLFLMVWGLVQLRRMPHRNESVAIFAALAGVAILLGRSFEISPRTLLGDVLCLAAGFFYVFYLIPAQKAREGLGQWTVLSLVSMAAAPVLFVIAYRVGEPILPGPVGWAPVVAMAITGQLIGQALIVYSLKNFPPLIIGFALLTQPALAALVGFLAFGEVLMPLDFLGMALVAAALLVARTTPRQRAPTGTP</sequence>
<evidence type="ECO:0000256" key="1">
    <source>
        <dbReference type="SAM" id="Phobius"/>
    </source>
</evidence>
<proteinExistence type="predicted"/>
<gene>
    <name evidence="3" type="ORF">IRL76_01230</name>
</gene>
<dbReference type="Pfam" id="PF00892">
    <property type="entry name" value="EamA"/>
    <property type="match status" value="2"/>
</dbReference>
<keyword evidence="4" id="KW-1185">Reference proteome</keyword>
<feature type="transmembrane region" description="Helical" evidence="1">
    <location>
        <begin position="49"/>
        <end position="65"/>
    </location>
</feature>
<evidence type="ECO:0000313" key="4">
    <source>
        <dbReference type="Proteomes" id="UP000594459"/>
    </source>
</evidence>
<feature type="transmembrane region" description="Helical" evidence="1">
    <location>
        <begin position="248"/>
        <end position="267"/>
    </location>
</feature>
<dbReference type="Proteomes" id="UP000594459">
    <property type="component" value="Chromosome"/>
</dbReference>
<feature type="transmembrane region" description="Helical" evidence="1">
    <location>
        <begin position="77"/>
        <end position="97"/>
    </location>
</feature>
<evidence type="ECO:0000313" key="3">
    <source>
        <dbReference type="EMBL" id="QPC99235.1"/>
    </source>
</evidence>
<dbReference type="RefSeq" id="WP_200982422.1">
    <property type="nucleotide sequence ID" value="NZ_CP064654.1"/>
</dbReference>
<dbReference type="InterPro" id="IPR037185">
    <property type="entry name" value="EmrE-like"/>
</dbReference>
<feature type="domain" description="EamA" evidence="2">
    <location>
        <begin position="22"/>
        <end position="148"/>
    </location>
</feature>
<dbReference type="EMBL" id="CP064654">
    <property type="protein sequence ID" value="QPC99235.1"/>
    <property type="molecule type" value="Genomic_DNA"/>
</dbReference>
<feature type="domain" description="EamA" evidence="2">
    <location>
        <begin position="160"/>
        <end position="291"/>
    </location>
</feature>
<protein>
    <submittedName>
        <fullName evidence="3">DMT family transporter</fullName>
    </submittedName>
</protein>
<reference evidence="3 4" key="1">
    <citation type="submission" date="2020-11" db="EMBL/GenBank/DDBJ databases">
        <title>The genome sequence of Erythrobacter sp. 6D36.</title>
        <authorList>
            <person name="Liu Y."/>
        </authorList>
    </citation>
    <scope>NUCLEOTIDE SEQUENCE [LARGE SCALE GENOMIC DNA]</scope>
    <source>
        <strain evidence="3 4">6D36</strain>
    </source>
</reference>
<name>A0A7S8F516_9SPHN</name>
<dbReference type="KEGG" id="qso:IRL76_01230"/>
<feature type="transmembrane region" description="Helical" evidence="1">
    <location>
        <begin position="189"/>
        <end position="208"/>
    </location>
</feature>
<feature type="transmembrane region" description="Helical" evidence="1">
    <location>
        <begin position="20"/>
        <end position="37"/>
    </location>
</feature>
<dbReference type="AlphaFoldDB" id="A0A7S8F516"/>
<keyword evidence="1" id="KW-0812">Transmembrane</keyword>
<dbReference type="InterPro" id="IPR000620">
    <property type="entry name" value="EamA_dom"/>
</dbReference>
<feature type="transmembrane region" description="Helical" evidence="1">
    <location>
        <begin position="135"/>
        <end position="152"/>
    </location>
</feature>
<feature type="transmembrane region" description="Helical" evidence="1">
    <location>
        <begin position="273"/>
        <end position="292"/>
    </location>
</feature>
<keyword evidence="1" id="KW-0472">Membrane</keyword>
<evidence type="ECO:0000259" key="2">
    <source>
        <dbReference type="Pfam" id="PF00892"/>
    </source>
</evidence>
<dbReference type="PANTHER" id="PTHR22911:SF76">
    <property type="entry name" value="EAMA DOMAIN-CONTAINING PROTEIN"/>
    <property type="match status" value="1"/>
</dbReference>
<dbReference type="GO" id="GO:0016020">
    <property type="term" value="C:membrane"/>
    <property type="evidence" value="ECO:0007669"/>
    <property type="project" value="InterPro"/>
</dbReference>